<evidence type="ECO:0000313" key="2">
    <source>
        <dbReference type="Proteomes" id="UP001595989"/>
    </source>
</evidence>
<keyword evidence="2" id="KW-1185">Reference proteome</keyword>
<proteinExistence type="predicted"/>
<name>A0ABV9DM87_9BACI</name>
<dbReference type="InterPro" id="IPR036410">
    <property type="entry name" value="HSP_DnaJ_Cys-rich_dom_sf"/>
</dbReference>
<organism evidence="1 2">
    <name type="scientific">Virgibacillus kekensis</name>
    <dbReference type="NCBI Taxonomy" id="202261"/>
    <lineage>
        <taxon>Bacteria</taxon>
        <taxon>Bacillati</taxon>
        <taxon>Bacillota</taxon>
        <taxon>Bacilli</taxon>
        <taxon>Bacillales</taxon>
        <taxon>Bacillaceae</taxon>
        <taxon>Virgibacillus</taxon>
    </lineage>
</organism>
<accession>A0ABV9DM87</accession>
<dbReference type="RefSeq" id="WP_390297834.1">
    <property type="nucleotide sequence ID" value="NZ_JBHSFU010000009.1"/>
</dbReference>
<comment type="caution">
    <text evidence="1">The sequence shown here is derived from an EMBL/GenBank/DDBJ whole genome shotgun (WGS) entry which is preliminary data.</text>
</comment>
<protein>
    <submittedName>
        <fullName evidence="1">Uncharacterized protein</fullName>
    </submittedName>
</protein>
<dbReference type="Gene3D" id="6.20.20.10">
    <property type="match status" value="1"/>
</dbReference>
<reference evidence="2" key="1">
    <citation type="journal article" date="2019" name="Int. J. Syst. Evol. Microbiol.">
        <title>The Global Catalogue of Microorganisms (GCM) 10K type strain sequencing project: providing services to taxonomists for standard genome sequencing and annotation.</title>
        <authorList>
            <consortium name="The Broad Institute Genomics Platform"/>
            <consortium name="The Broad Institute Genome Sequencing Center for Infectious Disease"/>
            <person name="Wu L."/>
            <person name="Ma J."/>
        </authorList>
    </citation>
    <scope>NUCLEOTIDE SEQUENCE [LARGE SCALE GENOMIC DNA]</scope>
    <source>
        <strain evidence="2">CGMCC 4.7426</strain>
    </source>
</reference>
<evidence type="ECO:0000313" key="1">
    <source>
        <dbReference type="EMBL" id="MFC4559518.1"/>
    </source>
</evidence>
<sequence length="57" mass="6337">MDRNSTCRACEGTGLLSDQEGWQYRCSVCDGDGIYDASDANRTARVMSTDENNRLLD</sequence>
<dbReference type="Proteomes" id="UP001595989">
    <property type="component" value="Unassembled WGS sequence"/>
</dbReference>
<dbReference type="SUPFAM" id="SSF57938">
    <property type="entry name" value="DnaJ/Hsp40 cysteine-rich domain"/>
    <property type="match status" value="1"/>
</dbReference>
<gene>
    <name evidence="1" type="ORF">ACFO3D_15065</name>
</gene>
<dbReference type="EMBL" id="JBHSFU010000009">
    <property type="protein sequence ID" value="MFC4559518.1"/>
    <property type="molecule type" value="Genomic_DNA"/>
</dbReference>